<evidence type="ECO:0000313" key="3">
    <source>
        <dbReference type="Proteomes" id="UP001163046"/>
    </source>
</evidence>
<feature type="transmembrane region" description="Helical" evidence="1">
    <location>
        <begin position="47"/>
        <end position="70"/>
    </location>
</feature>
<proteinExistence type="predicted"/>
<evidence type="ECO:0000313" key="2">
    <source>
        <dbReference type="EMBL" id="KAJ7382445.1"/>
    </source>
</evidence>
<dbReference type="AlphaFoldDB" id="A0A9W9ZJ93"/>
<reference evidence="2" key="1">
    <citation type="submission" date="2023-01" db="EMBL/GenBank/DDBJ databases">
        <title>Genome assembly of the deep-sea coral Lophelia pertusa.</title>
        <authorList>
            <person name="Herrera S."/>
            <person name="Cordes E."/>
        </authorList>
    </citation>
    <scope>NUCLEOTIDE SEQUENCE</scope>
    <source>
        <strain evidence="2">USNM1676648</strain>
        <tissue evidence="2">Polyp</tissue>
    </source>
</reference>
<name>A0A9W9ZJ93_9CNID</name>
<keyword evidence="1" id="KW-1133">Transmembrane helix</keyword>
<dbReference type="EMBL" id="MU825923">
    <property type="protein sequence ID" value="KAJ7382445.1"/>
    <property type="molecule type" value="Genomic_DNA"/>
</dbReference>
<protein>
    <submittedName>
        <fullName evidence="2">Uncharacterized protein</fullName>
    </submittedName>
</protein>
<comment type="caution">
    <text evidence="2">The sequence shown here is derived from an EMBL/GenBank/DDBJ whole genome shotgun (WGS) entry which is preliminary data.</text>
</comment>
<keyword evidence="1" id="KW-0472">Membrane</keyword>
<organism evidence="2 3">
    <name type="scientific">Desmophyllum pertusum</name>
    <dbReference type="NCBI Taxonomy" id="174260"/>
    <lineage>
        <taxon>Eukaryota</taxon>
        <taxon>Metazoa</taxon>
        <taxon>Cnidaria</taxon>
        <taxon>Anthozoa</taxon>
        <taxon>Hexacorallia</taxon>
        <taxon>Scleractinia</taxon>
        <taxon>Caryophylliina</taxon>
        <taxon>Caryophylliidae</taxon>
        <taxon>Desmophyllum</taxon>
    </lineage>
</organism>
<keyword evidence="1" id="KW-0812">Transmembrane</keyword>
<dbReference type="CDD" id="cd12087">
    <property type="entry name" value="TM_EGFR-like"/>
    <property type="match status" value="1"/>
</dbReference>
<dbReference type="Proteomes" id="UP001163046">
    <property type="component" value="Unassembled WGS sequence"/>
</dbReference>
<keyword evidence="3" id="KW-1185">Reference proteome</keyword>
<accession>A0A9W9ZJ93</accession>
<evidence type="ECO:0000256" key="1">
    <source>
        <dbReference type="SAM" id="Phobius"/>
    </source>
</evidence>
<sequence>MELHSGCTYNITISVTDGVKFDFCSVVLRVVVLPDTQAQTGSFREKWAILIVVGIILFLVLVCLFSYWFCRVRKQRSEHLRTLSNGQSVWIESTVTEGNESRAYKTVEFDECNEQTVKETSLL</sequence>
<gene>
    <name evidence="2" type="ORF">OS493_034882</name>
</gene>